<dbReference type="AlphaFoldDB" id="A0AA41YN34"/>
<evidence type="ECO:0000256" key="3">
    <source>
        <dbReference type="ARBA" id="ARBA00023163"/>
    </source>
</evidence>
<proteinExistence type="predicted"/>
<evidence type="ECO:0000313" key="5">
    <source>
        <dbReference type="EMBL" id="MCW3475556.1"/>
    </source>
</evidence>
<dbReference type="SMART" id="SM00895">
    <property type="entry name" value="FCD"/>
    <property type="match status" value="1"/>
</dbReference>
<dbReference type="GO" id="GO:0003700">
    <property type="term" value="F:DNA-binding transcription factor activity"/>
    <property type="evidence" value="ECO:0007669"/>
    <property type="project" value="InterPro"/>
</dbReference>
<dbReference type="PROSITE" id="PS50949">
    <property type="entry name" value="HTH_GNTR"/>
    <property type="match status" value="1"/>
</dbReference>
<keyword evidence="1" id="KW-0805">Transcription regulation</keyword>
<evidence type="ECO:0000259" key="4">
    <source>
        <dbReference type="PROSITE" id="PS50949"/>
    </source>
</evidence>
<keyword evidence="2" id="KW-0238">DNA-binding</keyword>
<dbReference type="InterPro" id="IPR008920">
    <property type="entry name" value="TF_FadR/GntR_C"/>
</dbReference>
<dbReference type="SMART" id="SM00345">
    <property type="entry name" value="HTH_GNTR"/>
    <property type="match status" value="1"/>
</dbReference>
<accession>A0AA41YN34</accession>
<dbReference type="GO" id="GO:0003677">
    <property type="term" value="F:DNA binding"/>
    <property type="evidence" value="ECO:0007669"/>
    <property type="project" value="UniProtKB-KW"/>
</dbReference>
<dbReference type="InterPro" id="IPR011711">
    <property type="entry name" value="GntR_C"/>
</dbReference>
<keyword evidence="3" id="KW-0804">Transcription</keyword>
<dbReference type="Gene3D" id="1.20.120.530">
    <property type="entry name" value="GntR ligand-binding domain-like"/>
    <property type="match status" value="1"/>
</dbReference>
<name>A0AA41YN34_9PROT</name>
<evidence type="ECO:0000313" key="6">
    <source>
        <dbReference type="Proteomes" id="UP001165679"/>
    </source>
</evidence>
<dbReference type="Pfam" id="PF07729">
    <property type="entry name" value="FCD"/>
    <property type="match status" value="1"/>
</dbReference>
<reference evidence="5" key="1">
    <citation type="submission" date="2022-09" db="EMBL/GenBank/DDBJ databases">
        <title>Rhodovastum sp. nov. RN2-1 isolated from soil in Seongnam, South Korea.</title>
        <authorList>
            <person name="Le N.T."/>
        </authorList>
    </citation>
    <scope>NUCLEOTIDE SEQUENCE</scope>
    <source>
        <strain evidence="5">RN2-1</strain>
    </source>
</reference>
<sequence length="247" mass="27768">MEKPQITRPEDACGKGFDKVFAFLREQFLAGAIKPGDRLTPERELCQRLGVSRPVLREALRALAMIGVVEILHGVGTIVRRPDVSVLGEFFAFALAQRADMTDDVMQARIAIECQAIRLACQRATLADIERLRGALDHIRSTIDDPTAGAEADHAFHDAMVRASKSETLLCLYQAMGEVLRQSHRDRRDLVRRYGNMKDHVAQDHERLFQAIVARDERNADDILRKHFAIGDEYRRRAALADPSAPT</sequence>
<dbReference type="Gene3D" id="1.10.10.10">
    <property type="entry name" value="Winged helix-like DNA-binding domain superfamily/Winged helix DNA-binding domain"/>
    <property type="match status" value="1"/>
</dbReference>
<dbReference type="PRINTS" id="PR00035">
    <property type="entry name" value="HTHGNTR"/>
</dbReference>
<dbReference type="EMBL" id="JAPDNT010000009">
    <property type="protein sequence ID" value="MCW3475556.1"/>
    <property type="molecule type" value="Genomic_DNA"/>
</dbReference>
<dbReference type="InterPro" id="IPR000524">
    <property type="entry name" value="Tscrpt_reg_HTH_GntR"/>
</dbReference>
<dbReference type="PANTHER" id="PTHR43537:SF5">
    <property type="entry name" value="UXU OPERON TRANSCRIPTIONAL REGULATOR"/>
    <property type="match status" value="1"/>
</dbReference>
<evidence type="ECO:0000256" key="2">
    <source>
        <dbReference type="ARBA" id="ARBA00023125"/>
    </source>
</evidence>
<comment type="caution">
    <text evidence="5">The sequence shown here is derived from an EMBL/GenBank/DDBJ whole genome shotgun (WGS) entry which is preliminary data.</text>
</comment>
<keyword evidence="6" id="KW-1185">Reference proteome</keyword>
<gene>
    <name evidence="5" type="ORF">OL599_13310</name>
</gene>
<evidence type="ECO:0000256" key="1">
    <source>
        <dbReference type="ARBA" id="ARBA00023015"/>
    </source>
</evidence>
<dbReference type="PANTHER" id="PTHR43537">
    <property type="entry name" value="TRANSCRIPTIONAL REGULATOR, GNTR FAMILY"/>
    <property type="match status" value="1"/>
</dbReference>
<dbReference type="RefSeq" id="WP_264714270.1">
    <property type="nucleotide sequence ID" value="NZ_JAPDNT010000009.1"/>
</dbReference>
<protein>
    <submittedName>
        <fullName evidence="5">FadR family transcriptional regulator</fullName>
    </submittedName>
</protein>
<dbReference type="Proteomes" id="UP001165679">
    <property type="component" value="Unassembled WGS sequence"/>
</dbReference>
<feature type="domain" description="HTH gntR-type" evidence="4">
    <location>
        <begin position="14"/>
        <end position="82"/>
    </location>
</feature>
<reference evidence="5" key="2">
    <citation type="submission" date="2022-10" db="EMBL/GenBank/DDBJ databases">
        <authorList>
            <person name="Trinh H.N."/>
        </authorList>
    </citation>
    <scope>NUCLEOTIDE SEQUENCE</scope>
    <source>
        <strain evidence="5">RN2-1</strain>
    </source>
</reference>
<organism evidence="5 6">
    <name type="scientific">Limobrevibacterium gyesilva</name>
    <dbReference type="NCBI Taxonomy" id="2991712"/>
    <lineage>
        <taxon>Bacteria</taxon>
        <taxon>Pseudomonadati</taxon>
        <taxon>Pseudomonadota</taxon>
        <taxon>Alphaproteobacteria</taxon>
        <taxon>Acetobacterales</taxon>
        <taxon>Acetobacteraceae</taxon>
        <taxon>Limobrevibacterium</taxon>
    </lineage>
</organism>
<dbReference type="SUPFAM" id="SSF48008">
    <property type="entry name" value="GntR ligand-binding domain-like"/>
    <property type="match status" value="1"/>
</dbReference>
<dbReference type="SUPFAM" id="SSF46785">
    <property type="entry name" value="Winged helix' DNA-binding domain"/>
    <property type="match status" value="1"/>
</dbReference>
<dbReference type="InterPro" id="IPR036388">
    <property type="entry name" value="WH-like_DNA-bd_sf"/>
</dbReference>
<dbReference type="CDD" id="cd07377">
    <property type="entry name" value="WHTH_GntR"/>
    <property type="match status" value="1"/>
</dbReference>
<dbReference type="Pfam" id="PF00392">
    <property type="entry name" value="GntR"/>
    <property type="match status" value="1"/>
</dbReference>
<dbReference type="InterPro" id="IPR036390">
    <property type="entry name" value="WH_DNA-bd_sf"/>
</dbReference>